<sequence length="110" mass="12219">MSSTTYQVLIKGKFAELSDEQRVALQAVASRHDVFSARFTEEGTVTYERALNGFTFRVLIPADEKDPEAVVHAMAEELCTAAVRRLGADCRNLQSVSTDRASIKINRKGR</sequence>
<reference evidence="1 2" key="1">
    <citation type="journal article" date="2015" name="Antonie Van Leeuwenhoek">
        <title>Streptomyces klenkii sp. nov., isolated from deep marine sediment.</title>
        <authorList>
            <person name="Veyisoglu A."/>
            <person name="Sahin N."/>
        </authorList>
    </citation>
    <scope>NUCLEOTIDE SEQUENCE [LARGE SCALE GENOMIC DNA]</scope>
    <source>
        <strain evidence="1 2">KCTC 29202</strain>
    </source>
</reference>
<dbReference type="Pfam" id="PF19707">
    <property type="entry name" value="DUF6204"/>
    <property type="match status" value="1"/>
</dbReference>
<dbReference type="AlphaFoldDB" id="A0A3B0BGS0"/>
<accession>A0A3B0BGS0</accession>
<evidence type="ECO:0000313" key="1">
    <source>
        <dbReference type="EMBL" id="RKN71631.1"/>
    </source>
</evidence>
<evidence type="ECO:0000313" key="2">
    <source>
        <dbReference type="Proteomes" id="UP000270343"/>
    </source>
</evidence>
<proteinExistence type="predicted"/>
<dbReference type="RefSeq" id="WP_120756243.1">
    <property type="nucleotide sequence ID" value="NZ_JBFADQ010000106.1"/>
</dbReference>
<organism evidence="1 2">
    <name type="scientific">Streptomyces klenkii</name>
    <dbReference type="NCBI Taxonomy" id="1420899"/>
    <lineage>
        <taxon>Bacteria</taxon>
        <taxon>Bacillati</taxon>
        <taxon>Actinomycetota</taxon>
        <taxon>Actinomycetes</taxon>
        <taxon>Kitasatosporales</taxon>
        <taxon>Streptomycetaceae</taxon>
        <taxon>Streptomyces</taxon>
    </lineage>
</organism>
<gene>
    <name evidence="1" type="ORF">D7231_16655</name>
</gene>
<comment type="caution">
    <text evidence="1">The sequence shown here is derived from an EMBL/GenBank/DDBJ whole genome shotgun (WGS) entry which is preliminary data.</text>
</comment>
<dbReference type="EMBL" id="RBAM01000006">
    <property type="protein sequence ID" value="RKN71631.1"/>
    <property type="molecule type" value="Genomic_DNA"/>
</dbReference>
<keyword evidence="2" id="KW-1185">Reference proteome</keyword>
<dbReference type="OrthoDB" id="4803789at2"/>
<dbReference type="InterPro" id="IPR045778">
    <property type="entry name" value="DUF6204"/>
</dbReference>
<dbReference type="Proteomes" id="UP000270343">
    <property type="component" value="Unassembled WGS sequence"/>
</dbReference>
<name>A0A3B0BGS0_9ACTN</name>
<protein>
    <submittedName>
        <fullName evidence="1">Uncharacterized protein</fullName>
    </submittedName>
</protein>